<accession>A0A1G2M458</accession>
<name>A0A1G2M458_9BACT</name>
<gene>
    <name evidence="8" type="ORF">A2664_00340</name>
</gene>
<feature type="domain" description="PPIase FKBP-type" evidence="7">
    <location>
        <begin position="45"/>
        <end position="139"/>
    </location>
</feature>
<comment type="catalytic activity">
    <reaction evidence="1 5 6">
        <text>[protein]-peptidylproline (omega=180) = [protein]-peptidylproline (omega=0)</text>
        <dbReference type="Rhea" id="RHEA:16237"/>
        <dbReference type="Rhea" id="RHEA-COMP:10747"/>
        <dbReference type="Rhea" id="RHEA-COMP:10748"/>
        <dbReference type="ChEBI" id="CHEBI:83833"/>
        <dbReference type="ChEBI" id="CHEBI:83834"/>
        <dbReference type="EC" id="5.2.1.8"/>
    </reaction>
</comment>
<dbReference type="InterPro" id="IPR046357">
    <property type="entry name" value="PPIase_dom_sf"/>
</dbReference>
<evidence type="ECO:0000313" key="9">
    <source>
        <dbReference type="Proteomes" id="UP000178873"/>
    </source>
</evidence>
<protein>
    <recommendedName>
        <fullName evidence="6">Peptidyl-prolyl cis-trans isomerase</fullName>
        <ecNumber evidence="6">5.2.1.8</ecNumber>
    </recommendedName>
</protein>
<dbReference type="EMBL" id="MHRF01000003">
    <property type="protein sequence ID" value="OHA18685.1"/>
    <property type="molecule type" value="Genomic_DNA"/>
</dbReference>
<evidence type="ECO:0000259" key="7">
    <source>
        <dbReference type="PROSITE" id="PS50059"/>
    </source>
</evidence>
<comment type="caution">
    <text evidence="8">The sequence shown here is derived from an EMBL/GenBank/DDBJ whole genome shotgun (WGS) entry which is preliminary data.</text>
</comment>
<comment type="similarity">
    <text evidence="2 6">Belongs to the FKBP-type PPIase family.</text>
</comment>
<sequence>MSQQLAEAQTKLTDVTVSADSLSEIAPGLKVSDVVIGKGDVIVEGKTAALHYVGKLAADGTQFDSSLERSQPLVFVFGQGQLIAGFEQGIAGMRVGGVRHIVIPANLAYGTDGIATPDGVVIIPPNASLIFDVFLVGVDEMSVSGSVEAQ</sequence>
<dbReference type="EC" id="5.2.1.8" evidence="6"/>
<evidence type="ECO:0000256" key="5">
    <source>
        <dbReference type="PROSITE-ProRule" id="PRU00277"/>
    </source>
</evidence>
<proteinExistence type="inferred from homology"/>
<evidence type="ECO:0000256" key="3">
    <source>
        <dbReference type="ARBA" id="ARBA00023110"/>
    </source>
</evidence>
<evidence type="ECO:0000256" key="6">
    <source>
        <dbReference type="RuleBase" id="RU003915"/>
    </source>
</evidence>
<keyword evidence="3 5" id="KW-0697">Rotamase</keyword>
<dbReference type="Proteomes" id="UP000178873">
    <property type="component" value="Unassembled WGS sequence"/>
</dbReference>
<evidence type="ECO:0000256" key="1">
    <source>
        <dbReference type="ARBA" id="ARBA00000971"/>
    </source>
</evidence>
<dbReference type="Pfam" id="PF00254">
    <property type="entry name" value="FKBP_C"/>
    <property type="match status" value="1"/>
</dbReference>
<dbReference type="STRING" id="1802301.A2664_00340"/>
<dbReference type="GO" id="GO:0003755">
    <property type="term" value="F:peptidyl-prolyl cis-trans isomerase activity"/>
    <property type="evidence" value="ECO:0007669"/>
    <property type="project" value="UniProtKB-UniRule"/>
</dbReference>
<evidence type="ECO:0000256" key="4">
    <source>
        <dbReference type="ARBA" id="ARBA00023235"/>
    </source>
</evidence>
<dbReference type="AlphaFoldDB" id="A0A1G2M458"/>
<dbReference type="PROSITE" id="PS50059">
    <property type="entry name" value="FKBP_PPIASE"/>
    <property type="match status" value="1"/>
</dbReference>
<evidence type="ECO:0000313" key="8">
    <source>
        <dbReference type="EMBL" id="OHA18685.1"/>
    </source>
</evidence>
<reference evidence="8 9" key="1">
    <citation type="journal article" date="2016" name="Nat. Commun.">
        <title>Thousands of microbial genomes shed light on interconnected biogeochemical processes in an aquifer system.</title>
        <authorList>
            <person name="Anantharaman K."/>
            <person name="Brown C.T."/>
            <person name="Hug L.A."/>
            <person name="Sharon I."/>
            <person name="Castelle C.J."/>
            <person name="Probst A.J."/>
            <person name="Thomas B.C."/>
            <person name="Singh A."/>
            <person name="Wilkins M.J."/>
            <person name="Karaoz U."/>
            <person name="Brodie E.L."/>
            <person name="Williams K.H."/>
            <person name="Hubbard S.S."/>
            <person name="Banfield J.F."/>
        </authorList>
    </citation>
    <scope>NUCLEOTIDE SEQUENCE [LARGE SCALE GENOMIC DNA]</scope>
</reference>
<dbReference type="PANTHER" id="PTHR43811:SF19">
    <property type="entry name" value="39 KDA FK506-BINDING NUCLEAR PROTEIN"/>
    <property type="match status" value="1"/>
</dbReference>
<evidence type="ECO:0000256" key="2">
    <source>
        <dbReference type="ARBA" id="ARBA00006577"/>
    </source>
</evidence>
<dbReference type="PANTHER" id="PTHR43811">
    <property type="entry name" value="FKBP-TYPE PEPTIDYL-PROLYL CIS-TRANS ISOMERASE FKPA"/>
    <property type="match status" value="1"/>
</dbReference>
<dbReference type="Gene3D" id="3.10.50.40">
    <property type="match status" value="1"/>
</dbReference>
<organism evidence="8 9">
    <name type="scientific">Candidatus Taylorbacteria bacterium RIFCSPHIGHO2_01_FULL_46_22b</name>
    <dbReference type="NCBI Taxonomy" id="1802301"/>
    <lineage>
        <taxon>Bacteria</taxon>
        <taxon>Candidatus Tayloriibacteriota</taxon>
    </lineage>
</organism>
<dbReference type="SUPFAM" id="SSF54534">
    <property type="entry name" value="FKBP-like"/>
    <property type="match status" value="1"/>
</dbReference>
<keyword evidence="4 5" id="KW-0413">Isomerase</keyword>
<dbReference type="InterPro" id="IPR001179">
    <property type="entry name" value="PPIase_FKBP_dom"/>
</dbReference>